<evidence type="ECO:0000259" key="11">
    <source>
        <dbReference type="Pfam" id="PF00127"/>
    </source>
</evidence>
<dbReference type="InterPro" id="IPR012745">
    <property type="entry name" value="Pseudoazurin"/>
</dbReference>
<feature type="binding site" evidence="9">
    <location>
        <position position="102"/>
    </location>
    <ligand>
        <name>Cu cation</name>
        <dbReference type="ChEBI" id="CHEBI:23378"/>
    </ligand>
</feature>
<keyword evidence="4 9" id="KW-0479">Metal-binding</keyword>
<dbReference type="GO" id="GO:0005507">
    <property type="term" value="F:copper ion binding"/>
    <property type="evidence" value="ECO:0007669"/>
    <property type="project" value="UniProtKB-UniRule"/>
</dbReference>
<feature type="binding site" evidence="9">
    <location>
        <position position="99"/>
    </location>
    <ligand>
        <name>Cu cation</name>
        <dbReference type="ChEBI" id="CHEBI:23378"/>
    </ligand>
</feature>
<dbReference type="Proteomes" id="UP000045285">
    <property type="component" value="Unassembled WGS sequence"/>
</dbReference>
<dbReference type="Proteomes" id="UP000046122">
    <property type="component" value="Unassembled WGS sequence"/>
</dbReference>
<keyword evidence="14" id="KW-1185">Reference proteome</keyword>
<evidence type="ECO:0000256" key="4">
    <source>
        <dbReference type="ARBA" id="ARBA00022723"/>
    </source>
</evidence>
<dbReference type="NCBIfam" id="TIGR02375">
    <property type="entry name" value="pseudoazurin"/>
    <property type="match status" value="1"/>
</dbReference>
<sequence>MKLPLIAAAIALLSIAGAANAEEHVVQMLNKGDKGSMVFQPDFVRAAPGDTIKFVPTDKTHNAEIIKGMIPDGAEAFKGKPSEEITVTLTKEGVYGVKCAPHYGMGMVALIVVGKPVNLDAAEAVKQIGKAKPVFAELFAEATKAASN</sequence>
<dbReference type="PRINTS" id="PR00155">
    <property type="entry name" value="AMICYANIN"/>
</dbReference>
<dbReference type="PROSITE" id="PS00196">
    <property type="entry name" value="COPPER_BLUE"/>
    <property type="match status" value="1"/>
</dbReference>
<evidence type="ECO:0000313" key="15">
    <source>
        <dbReference type="Proteomes" id="UP000046122"/>
    </source>
</evidence>
<dbReference type="InterPro" id="IPR000923">
    <property type="entry name" value="BlueCu_1"/>
</dbReference>
<dbReference type="CDD" id="cd04218">
    <property type="entry name" value="Pseudoazurin"/>
    <property type="match status" value="1"/>
</dbReference>
<dbReference type="EMBL" id="CCMZ01000006">
    <property type="protein sequence ID" value="CDX13533.1"/>
    <property type="molecule type" value="Genomic_DNA"/>
</dbReference>
<keyword evidence="5" id="KW-0574">Periplasm</keyword>
<organism evidence="12 14">
    <name type="scientific">Mesorhizobium plurifarium</name>
    <dbReference type="NCBI Taxonomy" id="69974"/>
    <lineage>
        <taxon>Bacteria</taxon>
        <taxon>Pseudomonadati</taxon>
        <taxon>Pseudomonadota</taxon>
        <taxon>Alphaproteobacteria</taxon>
        <taxon>Hyphomicrobiales</taxon>
        <taxon>Phyllobacteriaceae</taxon>
        <taxon>Mesorhizobium</taxon>
    </lineage>
</organism>
<evidence type="ECO:0000256" key="9">
    <source>
        <dbReference type="PIRSR" id="PIRSR602386-1"/>
    </source>
</evidence>
<reference evidence="14" key="1">
    <citation type="submission" date="2014-08" db="EMBL/GenBank/DDBJ databases">
        <authorList>
            <person name="Moulin L."/>
        </authorList>
    </citation>
    <scope>NUCLEOTIDE SEQUENCE [LARGE SCALE GENOMIC DNA]</scope>
</reference>
<dbReference type="PRINTS" id="PR00156">
    <property type="entry name" value="COPPERBLUE"/>
</dbReference>
<reference evidence="12 15" key="2">
    <citation type="submission" date="2014-08" db="EMBL/GenBank/DDBJ databases">
        <authorList>
            <person name="Moulin Lionel"/>
        </authorList>
    </citation>
    <scope>NUCLEOTIDE SEQUENCE [LARGE SCALE GENOMIC DNA]</scope>
</reference>
<dbReference type="SUPFAM" id="SSF49503">
    <property type="entry name" value="Cupredoxins"/>
    <property type="match status" value="1"/>
</dbReference>
<name>A0A090DIG1_MESPL</name>
<dbReference type="InterPro" id="IPR028871">
    <property type="entry name" value="BlueCu_1_BS"/>
</dbReference>
<dbReference type="AlphaFoldDB" id="A0A090DIG1"/>
<accession>A0A090DIG1</accession>
<keyword evidence="10" id="KW-0732">Signal</keyword>
<evidence type="ECO:0000256" key="1">
    <source>
        <dbReference type="ARBA" id="ARBA00004418"/>
    </source>
</evidence>
<evidence type="ECO:0000313" key="14">
    <source>
        <dbReference type="Proteomes" id="UP000045285"/>
    </source>
</evidence>
<evidence type="ECO:0000256" key="7">
    <source>
        <dbReference type="ARBA" id="ARBA00023008"/>
    </source>
</evidence>
<gene>
    <name evidence="12" type="primary">pazS</name>
    <name evidence="12" type="ORF">MPL3356_140246</name>
    <name evidence="13" type="ORF">MPL3365_230150</name>
</gene>
<comment type="cofactor">
    <cofactor evidence="9">
        <name>Cu cation</name>
        <dbReference type="ChEBI" id="CHEBI:23378"/>
    </cofactor>
    <text evidence="9">Binds 1 copper ion per subunit.</text>
</comment>
<feature type="domain" description="Blue (type 1) copper" evidence="11">
    <location>
        <begin position="27"/>
        <end position="113"/>
    </location>
</feature>
<dbReference type="Pfam" id="PF00127">
    <property type="entry name" value="Copper-bind"/>
    <property type="match status" value="1"/>
</dbReference>
<dbReference type="EMBL" id="CCNE01000016">
    <property type="protein sequence ID" value="CDX56303.1"/>
    <property type="molecule type" value="Genomic_DNA"/>
</dbReference>
<dbReference type="GO" id="GO:0042597">
    <property type="term" value="C:periplasmic space"/>
    <property type="evidence" value="ECO:0007669"/>
    <property type="project" value="UniProtKB-SubCell"/>
</dbReference>
<feature type="signal peptide" evidence="10">
    <location>
        <begin position="1"/>
        <end position="21"/>
    </location>
</feature>
<feature type="chain" id="PRO_5010406280" description="Pseudoazurin" evidence="10">
    <location>
        <begin position="22"/>
        <end position="148"/>
    </location>
</feature>
<evidence type="ECO:0000313" key="12">
    <source>
        <dbReference type="EMBL" id="CDX13533.1"/>
    </source>
</evidence>
<feature type="binding site" evidence="9">
    <location>
        <position position="61"/>
    </location>
    <ligand>
        <name>Cu cation</name>
        <dbReference type="ChEBI" id="CHEBI:23378"/>
    </ligand>
</feature>
<evidence type="ECO:0000256" key="3">
    <source>
        <dbReference type="ARBA" id="ARBA00022448"/>
    </source>
</evidence>
<evidence type="ECO:0000256" key="2">
    <source>
        <dbReference type="ARBA" id="ARBA00016984"/>
    </source>
</evidence>
<dbReference type="InterPro" id="IPR008972">
    <property type="entry name" value="Cupredoxin"/>
</dbReference>
<keyword evidence="3" id="KW-0813">Transport</keyword>
<feature type="binding site" evidence="9">
    <location>
        <position position="107"/>
    </location>
    <ligand>
        <name>Cu cation</name>
        <dbReference type="ChEBI" id="CHEBI:23378"/>
    </ligand>
</feature>
<keyword evidence="6" id="KW-0249">Electron transport</keyword>
<evidence type="ECO:0000256" key="5">
    <source>
        <dbReference type="ARBA" id="ARBA00022764"/>
    </source>
</evidence>
<dbReference type="InterPro" id="IPR001235">
    <property type="entry name" value="Copper_blue_Plastocyanin"/>
</dbReference>
<evidence type="ECO:0000313" key="13">
    <source>
        <dbReference type="EMBL" id="CDX56303.1"/>
    </source>
</evidence>
<keyword evidence="7 9" id="KW-0186">Copper</keyword>
<dbReference type="InterPro" id="IPR002386">
    <property type="entry name" value="Amicyanin/Pseudoazurin"/>
</dbReference>
<dbReference type="GO" id="GO:0009055">
    <property type="term" value="F:electron transfer activity"/>
    <property type="evidence" value="ECO:0007669"/>
    <property type="project" value="InterPro"/>
</dbReference>
<evidence type="ECO:0000256" key="10">
    <source>
        <dbReference type="SAM" id="SignalP"/>
    </source>
</evidence>
<evidence type="ECO:0000256" key="8">
    <source>
        <dbReference type="NCBIfam" id="TIGR02375"/>
    </source>
</evidence>
<proteinExistence type="predicted"/>
<comment type="subcellular location">
    <subcellularLocation>
        <location evidence="1">Periplasm</location>
    </subcellularLocation>
</comment>
<dbReference type="Gene3D" id="2.60.40.420">
    <property type="entry name" value="Cupredoxins - blue copper proteins"/>
    <property type="match status" value="1"/>
</dbReference>
<evidence type="ECO:0000256" key="6">
    <source>
        <dbReference type="ARBA" id="ARBA00022982"/>
    </source>
</evidence>
<protein>
    <recommendedName>
        <fullName evidence="2 8">Pseudoazurin</fullName>
    </recommendedName>
</protein>